<organism evidence="2 3">
    <name type="scientific">Acrocarpospora phusangensis</name>
    <dbReference type="NCBI Taxonomy" id="1070424"/>
    <lineage>
        <taxon>Bacteria</taxon>
        <taxon>Bacillati</taxon>
        <taxon>Actinomycetota</taxon>
        <taxon>Actinomycetes</taxon>
        <taxon>Streptosporangiales</taxon>
        <taxon>Streptosporangiaceae</taxon>
        <taxon>Acrocarpospora</taxon>
    </lineage>
</organism>
<comment type="caution">
    <text evidence="2">The sequence shown here is derived from an EMBL/GenBank/DDBJ whole genome shotgun (WGS) entry which is preliminary data.</text>
</comment>
<proteinExistence type="predicted"/>
<keyword evidence="3" id="KW-1185">Reference proteome</keyword>
<sequence length="77" mass="8163">MMPQPVQIRRSTPAFRTALGAVLVGLLIYWAVGFVRDSIAWMTLCNANPGAAINATALLGGPSVSECALVRMSQSRS</sequence>
<reference evidence="2" key="1">
    <citation type="submission" date="2021-01" db="EMBL/GenBank/DDBJ databases">
        <title>Whole genome shotgun sequence of Acrocarpospora phusangensis NBRC 108782.</title>
        <authorList>
            <person name="Komaki H."/>
            <person name="Tamura T."/>
        </authorList>
    </citation>
    <scope>NUCLEOTIDE SEQUENCE</scope>
    <source>
        <strain evidence="2">NBRC 108782</strain>
    </source>
</reference>
<keyword evidence="1" id="KW-0472">Membrane</keyword>
<dbReference type="Proteomes" id="UP000640052">
    <property type="component" value="Unassembled WGS sequence"/>
</dbReference>
<dbReference type="RefSeq" id="WP_204039808.1">
    <property type="nucleotide sequence ID" value="NZ_BOOA01000007.1"/>
</dbReference>
<dbReference type="EMBL" id="BOOA01000007">
    <property type="protein sequence ID" value="GIH22988.1"/>
    <property type="molecule type" value="Genomic_DNA"/>
</dbReference>
<feature type="transmembrane region" description="Helical" evidence="1">
    <location>
        <begin position="12"/>
        <end position="32"/>
    </location>
</feature>
<keyword evidence="1" id="KW-0812">Transmembrane</keyword>
<accession>A0A919Q6S9</accession>
<gene>
    <name evidence="2" type="ORF">Aph01nite_12980</name>
</gene>
<evidence type="ECO:0000313" key="3">
    <source>
        <dbReference type="Proteomes" id="UP000640052"/>
    </source>
</evidence>
<keyword evidence="1" id="KW-1133">Transmembrane helix</keyword>
<evidence type="ECO:0000313" key="2">
    <source>
        <dbReference type="EMBL" id="GIH22988.1"/>
    </source>
</evidence>
<name>A0A919Q6S9_9ACTN</name>
<protein>
    <submittedName>
        <fullName evidence="2">Uncharacterized protein</fullName>
    </submittedName>
</protein>
<dbReference type="AlphaFoldDB" id="A0A919Q6S9"/>
<evidence type="ECO:0000256" key="1">
    <source>
        <dbReference type="SAM" id="Phobius"/>
    </source>
</evidence>